<keyword evidence="3" id="KW-1185">Reference proteome</keyword>
<dbReference type="Gene3D" id="3.30.830.10">
    <property type="entry name" value="Metalloenzyme, LuxS/M16 peptidase-like"/>
    <property type="match status" value="1"/>
</dbReference>
<dbReference type="InterPro" id="IPR011249">
    <property type="entry name" value="Metalloenz_LuxS/M16"/>
</dbReference>
<organism evidence="2 3">
    <name type="scientific">Tigheibacillus halophilus</name>
    <dbReference type="NCBI Taxonomy" id="361280"/>
    <lineage>
        <taxon>Bacteria</taxon>
        <taxon>Bacillati</taxon>
        <taxon>Bacillota</taxon>
        <taxon>Bacilli</taxon>
        <taxon>Bacillales</taxon>
        <taxon>Bacillaceae</taxon>
        <taxon>Tigheibacillus</taxon>
    </lineage>
</organism>
<dbReference type="InterPro" id="IPR050361">
    <property type="entry name" value="MPP/UQCRC_Complex"/>
</dbReference>
<dbReference type="Pfam" id="PF05193">
    <property type="entry name" value="Peptidase_M16_C"/>
    <property type="match status" value="1"/>
</dbReference>
<dbReference type="PANTHER" id="PTHR11851">
    <property type="entry name" value="METALLOPROTEASE"/>
    <property type="match status" value="1"/>
</dbReference>
<dbReference type="Proteomes" id="UP001281447">
    <property type="component" value="Unassembled WGS sequence"/>
</dbReference>
<dbReference type="PANTHER" id="PTHR11851:SF134">
    <property type="entry name" value="ZINC-DEPENDENT PROTEASE"/>
    <property type="match status" value="1"/>
</dbReference>
<sequence>MQDPYFSDQSVEKEKGIIGQEINMYNDQPDWQAFMGTLRALYKNNPVRIDIAGTVDSIGKITKDDLYTCYNTFYHPENMRLFVAGNIDAEKVMSLIKRNQDAKEFAQMSHIERSYPQEPDEAAIPLNKIKMPVSTPKCTVGIKVKPSKVPETFIKQDILQDFIMSYYFSKGGPDLPAVV</sequence>
<dbReference type="EMBL" id="JAWDIP010000004">
    <property type="protein sequence ID" value="MDY0396423.1"/>
    <property type="molecule type" value="Genomic_DNA"/>
</dbReference>
<dbReference type="NCBIfam" id="NF047421">
    <property type="entry name" value="YfmH_fam"/>
    <property type="match status" value="1"/>
</dbReference>
<comment type="caution">
    <text evidence="2">The sequence shown here is derived from an EMBL/GenBank/DDBJ whole genome shotgun (WGS) entry which is preliminary data.</text>
</comment>
<protein>
    <submittedName>
        <fullName evidence="2">Pitrilysin family protein</fullName>
    </submittedName>
</protein>
<dbReference type="SUPFAM" id="SSF63411">
    <property type="entry name" value="LuxS/MPP-like metallohydrolase"/>
    <property type="match status" value="1"/>
</dbReference>
<proteinExistence type="predicted"/>
<dbReference type="InterPro" id="IPR007863">
    <property type="entry name" value="Peptidase_M16_C"/>
</dbReference>
<accession>A0ABU5CAT4</accession>
<gene>
    <name evidence="2" type="ORF">RWE15_21470</name>
</gene>
<feature type="domain" description="Peptidase M16 C-terminal" evidence="1">
    <location>
        <begin position="60"/>
        <end position="166"/>
    </location>
</feature>
<reference evidence="2 3" key="1">
    <citation type="submission" date="2023-10" db="EMBL/GenBank/DDBJ databases">
        <title>Virgibacillus halophilus 5B73C genome.</title>
        <authorList>
            <person name="Miliotis G."/>
            <person name="Sengupta P."/>
            <person name="Hameed A."/>
            <person name="Chuvochina M."/>
            <person name="Mcdonagh F."/>
            <person name="Simpson A.C."/>
            <person name="Singh N.K."/>
            <person name="Rekha P.D."/>
            <person name="Raman K."/>
            <person name="Hugenholtz P."/>
            <person name="Venkateswaran K."/>
        </authorList>
    </citation>
    <scope>NUCLEOTIDE SEQUENCE [LARGE SCALE GENOMIC DNA]</scope>
    <source>
        <strain evidence="2 3">5B73C</strain>
    </source>
</reference>
<name>A0ABU5CAT4_9BACI</name>
<evidence type="ECO:0000259" key="1">
    <source>
        <dbReference type="Pfam" id="PF05193"/>
    </source>
</evidence>
<evidence type="ECO:0000313" key="3">
    <source>
        <dbReference type="Proteomes" id="UP001281447"/>
    </source>
</evidence>
<evidence type="ECO:0000313" key="2">
    <source>
        <dbReference type="EMBL" id="MDY0396423.1"/>
    </source>
</evidence>